<evidence type="ECO:0000313" key="13">
    <source>
        <dbReference type="RefSeq" id="XP_005755506.1"/>
    </source>
</evidence>
<evidence type="ECO:0000256" key="1">
    <source>
        <dbReference type="ARBA" id="ARBA00004141"/>
    </source>
</evidence>
<dbReference type="PANTHER" id="PTHR24223">
    <property type="entry name" value="ATP-BINDING CASSETTE SUB-FAMILY C"/>
    <property type="match status" value="1"/>
</dbReference>
<dbReference type="GO" id="GO:0016887">
    <property type="term" value="F:ATP hydrolysis activity"/>
    <property type="evidence" value="ECO:0007669"/>
    <property type="project" value="InterPro"/>
</dbReference>
<dbReference type="PROSITE" id="PS50893">
    <property type="entry name" value="ABC_TRANSPORTER_2"/>
    <property type="match status" value="1"/>
</dbReference>
<gene>
    <name evidence="13" type="primary">LOC102194426</name>
</gene>
<dbReference type="InterPro" id="IPR003439">
    <property type="entry name" value="ABC_transporter-like_ATP-bd"/>
</dbReference>
<dbReference type="FunFam" id="1.20.1560.10:FF:000007">
    <property type="entry name" value="ATP-binding cassette subfamily C member 1"/>
    <property type="match status" value="1"/>
</dbReference>
<feature type="transmembrane region" description="Helical" evidence="9">
    <location>
        <begin position="301"/>
        <end position="321"/>
    </location>
</feature>
<feature type="transmembrane region" description="Helical" evidence="9">
    <location>
        <begin position="403"/>
        <end position="432"/>
    </location>
</feature>
<dbReference type="InterPro" id="IPR011527">
    <property type="entry name" value="ABC1_TM_dom"/>
</dbReference>
<evidence type="ECO:0000256" key="5">
    <source>
        <dbReference type="ARBA" id="ARBA00022840"/>
    </source>
</evidence>
<dbReference type="SUPFAM" id="SSF52540">
    <property type="entry name" value="P-loop containing nucleoside triphosphate hydrolases"/>
    <property type="match status" value="1"/>
</dbReference>
<evidence type="ECO:0000256" key="3">
    <source>
        <dbReference type="ARBA" id="ARBA00022692"/>
    </source>
</evidence>
<dbReference type="Gene3D" id="1.20.1560.10">
    <property type="entry name" value="ABC transporter type 1, transmembrane domain"/>
    <property type="match status" value="1"/>
</dbReference>
<evidence type="ECO:0000256" key="6">
    <source>
        <dbReference type="ARBA" id="ARBA00022989"/>
    </source>
</evidence>
<feature type="transmembrane region" description="Helical" evidence="9">
    <location>
        <begin position="452"/>
        <end position="472"/>
    </location>
</feature>
<evidence type="ECO:0000256" key="9">
    <source>
        <dbReference type="SAM" id="Phobius"/>
    </source>
</evidence>
<dbReference type="FunFam" id="3.40.50.300:FF:000997">
    <property type="entry name" value="Multidrug resistance-associated protein 1"/>
    <property type="match status" value="1"/>
</dbReference>
<dbReference type="Gene3D" id="3.40.50.300">
    <property type="entry name" value="P-loop containing nucleotide triphosphate hydrolases"/>
    <property type="match status" value="1"/>
</dbReference>
<dbReference type="Pfam" id="PF00005">
    <property type="entry name" value="ABC_tran"/>
    <property type="match status" value="1"/>
</dbReference>
<proteinExistence type="predicted"/>
<reference evidence="13" key="1">
    <citation type="submission" date="2025-08" db="UniProtKB">
        <authorList>
            <consortium name="RefSeq"/>
        </authorList>
    </citation>
    <scope>IDENTIFICATION</scope>
</reference>
<organism evidence="12 13">
    <name type="scientific">Pundamilia nyererei</name>
    <dbReference type="NCBI Taxonomy" id="303518"/>
    <lineage>
        <taxon>Eukaryota</taxon>
        <taxon>Metazoa</taxon>
        <taxon>Chordata</taxon>
        <taxon>Craniata</taxon>
        <taxon>Vertebrata</taxon>
        <taxon>Euteleostomi</taxon>
        <taxon>Actinopterygii</taxon>
        <taxon>Neopterygii</taxon>
        <taxon>Teleostei</taxon>
        <taxon>Neoteleostei</taxon>
        <taxon>Acanthomorphata</taxon>
        <taxon>Ovalentaria</taxon>
        <taxon>Cichlomorphae</taxon>
        <taxon>Cichliformes</taxon>
        <taxon>Cichlidae</taxon>
        <taxon>African cichlids</taxon>
        <taxon>Pseudocrenilabrinae</taxon>
        <taxon>Haplochromini</taxon>
        <taxon>Pundamilia</taxon>
    </lineage>
</organism>
<dbReference type="InterPro" id="IPR017871">
    <property type="entry name" value="ABC_transporter-like_CS"/>
</dbReference>
<dbReference type="InterPro" id="IPR036640">
    <property type="entry name" value="ABC1_TM_sf"/>
</dbReference>
<keyword evidence="2" id="KW-0813">Transport</keyword>
<dbReference type="PANTHER" id="PTHR24223:SF176">
    <property type="entry name" value="ATP-BINDING CASSETTE SUB-FAMILY C MEMBER 2"/>
    <property type="match status" value="1"/>
</dbReference>
<dbReference type="SMART" id="SM00382">
    <property type="entry name" value="AAA"/>
    <property type="match status" value="1"/>
</dbReference>
<dbReference type="GO" id="GO:0140359">
    <property type="term" value="F:ABC-type transporter activity"/>
    <property type="evidence" value="ECO:0007669"/>
    <property type="project" value="InterPro"/>
</dbReference>
<keyword evidence="3 9" id="KW-0812">Transmembrane</keyword>
<feature type="non-terminal residue" evidence="13">
    <location>
        <position position="1"/>
    </location>
</feature>
<accession>A0A9Y3VYI6</accession>
<evidence type="ECO:0000256" key="8">
    <source>
        <dbReference type="SAM" id="MobiDB-lite"/>
    </source>
</evidence>
<dbReference type="RefSeq" id="XP_005755506.1">
    <property type="nucleotide sequence ID" value="XM_005755449.1"/>
</dbReference>
<feature type="transmembrane region" description="Helical" evidence="9">
    <location>
        <begin position="12"/>
        <end position="31"/>
    </location>
</feature>
<keyword evidence="5" id="KW-0067">ATP-binding</keyword>
<sequence>GEVRDVPRFSLFYISFGLELISLVLSTVADIPPEAKDFIKKNPEAGAAFLSRITFNWLNSMVLKGYKQPLVQEDMWDLNESDSTAFINERFQHFMKPELDAARVRFQNKMKNKSAKTRDSAQEDPQQNGLSSGLGKGVSQDVLMMEERGKKEDEKKKKKKDKKKEEENYPNSWLIATLYKTFKWILIESAFFKLLQDVLTFVSPQLLKLMISFTQDKSRYAWEGYLYAVLLMVVALLQSLTLQQYFQRCFVLGMRVRTALMAAVYKKALVVSNDTRKESTVGETVNLMSADAQRFNDVTNFIHLLWSCPLQIIISIVFLWLELGPSVLAGLGVMVLMVPINGFLATKARKLQVENMKFKDERMKIMNELLNGVKILKLYAWEPSFQKQVEDIRGEELKVMKKFAYLTAVSTFIFTSAPALVSLATFAVFVSVSKDNVLTAEKAFTSISLFNILRFPLAMLPMLIASIVQTAVSKKRLEKFLAGEDIDSDIVRQDPSFNTAVSVCDGSFAWEKDAKPLLKDVNLDIEPGRLVAVVGAVGSGKSSLMSALLGEMHSTKGFINIRGSLAFVPQQAWIQNATLKDNILFGSPHEEERFKKVIQACALAPDLELLPGGDLTEIGEKGINLSGGQKQRVSLARATYSQADIYLLDDPLSAVDSHVGKHLFEKVIGPNGILKNKVCEGQDAEDFELIPGGDDAQPDGALEDTVSLTLKRENSIRRSQRNGSVRLRRNTSVKKSANADEPKKGQKLIEKETMETGQVKLAVFLQYLRAMGWGYSAMVFVIYFIQNAAFIGQNLWLSDWTSDSVEYYNMTYPSWKRDTRVGVFGALGVAQGN</sequence>
<keyword evidence="7 9" id="KW-0472">Membrane</keyword>
<dbReference type="InterPro" id="IPR003593">
    <property type="entry name" value="AAA+_ATPase"/>
</dbReference>
<dbReference type="InterPro" id="IPR050173">
    <property type="entry name" value="ABC_transporter_C-like"/>
</dbReference>
<dbReference type="GO" id="GO:0005524">
    <property type="term" value="F:ATP binding"/>
    <property type="evidence" value="ECO:0007669"/>
    <property type="project" value="UniProtKB-KW"/>
</dbReference>
<dbReference type="Pfam" id="PF00664">
    <property type="entry name" value="ABC_membrane"/>
    <property type="match status" value="1"/>
</dbReference>
<keyword evidence="6 9" id="KW-1133">Transmembrane helix</keyword>
<dbReference type="InterPro" id="IPR027417">
    <property type="entry name" value="P-loop_NTPase"/>
</dbReference>
<feature type="transmembrane region" description="Helical" evidence="9">
    <location>
        <begin position="770"/>
        <end position="791"/>
    </location>
</feature>
<dbReference type="CDD" id="cd18595">
    <property type="entry name" value="ABC_6TM_MRP1_2_3_6_D1_like"/>
    <property type="match status" value="1"/>
</dbReference>
<dbReference type="PROSITE" id="PS50929">
    <property type="entry name" value="ABC_TM1F"/>
    <property type="match status" value="1"/>
</dbReference>
<feature type="region of interest" description="Disordered" evidence="8">
    <location>
        <begin position="718"/>
        <end position="744"/>
    </location>
</feature>
<keyword evidence="12" id="KW-1185">Reference proteome</keyword>
<dbReference type="Proteomes" id="UP000695023">
    <property type="component" value="Unplaced"/>
</dbReference>
<evidence type="ECO:0000259" key="11">
    <source>
        <dbReference type="PROSITE" id="PS50929"/>
    </source>
</evidence>
<evidence type="ECO:0000256" key="2">
    <source>
        <dbReference type="ARBA" id="ARBA00022448"/>
    </source>
</evidence>
<evidence type="ECO:0000256" key="7">
    <source>
        <dbReference type="ARBA" id="ARBA00023136"/>
    </source>
</evidence>
<feature type="domain" description="ABC transporter" evidence="10">
    <location>
        <begin position="501"/>
        <end position="738"/>
    </location>
</feature>
<evidence type="ECO:0000259" key="10">
    <source>
        <dbReference type="PROSITE" id="PS50893"/>
    </source>
</evidence>
<dbReference type="CDD" id="cd03250">
    <property type="entry name" value="ABCC_MRP_domain1"/>
    <property type="match status" value="1"/>
</dbReference>
<feature type="transmembrane region" description="Helical" evidence="9">
    <location>
        <begin position="327"/>
        <end position="346"/>
    </location>
</feature>
<evidence type="ECO:0000313" key="12">
    <source>
        <dbReference type="Proteomes" id="UP000695023"/>
    </source>
</evidence>
<feature type="region of interest" description="Disordered" evidence="8">
    <location>
        <begin position="111"/>
        <end position="136"/>
    </location>
</feature>
<dbReference type="AlphaFoldDB" id="A0A9Y3VYI6"/>
<name>A0A9Y3VYI6_9CICH</name>
<feature type="domain" description="ABC transmembrane type-1" evidence="11">
    <location>
        <begin position="189"/>
        <end position="469"/>
    </location>
</feature>
<dbReference type="PROSITE" id="PS00211">
    <property type="entry name" value="ABC_TRANSPORTER_1"/>
    <property type="match status" value="1"/>
</dbReference>
<evidence type="ECO:0000256" key="4">
    <source>
        <dbReference type="ARBA" id="ARBA00022741"/>
    </source>
</evidence>
<comment type="subcellular location">
    <subcellularLocation>
        <location evidence="1">Membrane</location>
        <topology evidence="1">Multi-pass membrane protein</topology>
    </subcellularLocation>
</comment>
<keyword evidence="4" id="KW-0547">Nucleotide-binding</keyword>
<feature type="transmembrane region" description="Helical" evidence="9">
    <location>
        <begin position="225"/>
        <end position="246"/>
    </location>
</feature>
<dbReference type="GO" id="GO:0016324">
    <property type="term" value="C:apical plasma membrane"/>
    <property type="evidence" value="ECO:0007669"/>
    <property type="project" value="TreeGrafter"/>
</dbReference>
<dbReference type="SUPFAM" id="SSF90123">
    <property type="entry name" value="ABC transporter transmembrane region"/>
    <property type="match status" value="1"/>
</dbReference>
<dbReference type="GeneID" id="102194426"/>
<protein>
    <submittedName>
        <fullName evidence="13">Canalicular multispecific organic anion transporter 1-like</fullName>
    </submittedName>
</protein>